<feature type="chain" id="PRO_5006621580" evidence="3">
    <location>
        <begin position="26"/>
        <end position="779"/>
    </location>
</feature>
<feature type="region of interest" description="Disordered" evidence="1">
    <location>
        <begin position="615"/>
        <end position="637"/>
    </location>
</feature>
<dbReference type="Proteomes" id="UP000051952">
    <property type="component" value="Unassembled WGS sequence"/>
</dbReference>
<keyword evidence="3" id="KW-0732">Signal</keyword>
<keyword evidence="2" id="KW-1133">Transmembrane helix</keyword>
<dbReference type="EMBL" id="CYKH01000201">
    <property type="protein sequence ID" value="CUE82750.1"/>
    <property type="molecule type" value="Genomic_DNA"/>
</dbReference>
<keyword evidence="2" id="KW-0812">Transmembrane</keyword>
<feature type="compositionally biased region" description="Low complexity" evidence="1">
    <location>
        <begin position="145"/>
        <end position="192"/>
    </location>
</feature>
<evidence type="ECO:0000313" key="5">
    <source>
        <dbReference type="Proteomes" id="UP000051952"/>
    </source>
</evidence>
<evidence type="ECO:0000256" key="2">
    <source>
        <dbReference type="SAM" id="Phobius"/>
    </source>
</evidence>
<feature type="region of interest" description="Disordered" evidence="1">
    <location>
        <begin position="79"/>
        <end position="292"/>
    </location>
</feature>
<evidence type="ECO:0000256" key="1">
    <source>
        <dbReference type="SAM" id="MobiDB-lite"/>
    </source>
</evidence>
<feature type="transmembrane region" description="Helical" evidence="2">
    <location>
        <begin position="577"/>
        <end position="596"/>
    </location>
</feature>
<feature type="compositionally biased region" description="Polar residues" evidence="1">
    <location>
        <begin position="461"/>
        <end position="473"/>
    </location>
</feature>
<organism evidence="4 5">
    <name type="scientific">Bodo saltans</name>
    <name type="common">Flagellated protozoan</name>
    <dbReference type="NCBI Taxonomy" id="75058"/>
    <lineage>
        <taxon>Eukaryota</taxon>
        <taxon>Discoba</taxon>
        <taxon>Euglenozoa</taxon>
        <taxon>Kinetoplastea</taxon>
        <taxon>Metakinetoplastina</taxon>
        <taxon>Eubodonida</taxon>
        <taxon>Bodonidae</taxon>
        <taxon>Bodo</taxon>
    </lineage>
</organism>
<gene>
    <name evidence="4" type="ORF">BSAL_56665</name>
</gene>
<feature type="signal peptide" evidence="3">
    <location>
        <begin position="1"/>
        <end position="25"/>
    </location>
</feature>
<proteinExistence type="predicted"/>
<sequence>MNTRVDAFLTLLFLFLLSFPSPTASRTNTSTPSSNVSETISVLVTPSVDVTPSQQDPSLSESATMTMTAQMTNHSMTLSPRWVSESGPTSSSTLTLSGTEDLSETRSFRLSETISARTFSSERTETRTVSDSVTNDRSSSLTWDNNTFTSTNTMSVSNSSSRGSLTLSPSLTNTPSLTNSSSPSETQSPSLQGTPTYIRTYTQYTPTPNTSTFTSSPSISRSPTNTTSGPTPPMSASNTTTASLSLSTSASNSTSTSGSESWSMTSSSSKSFSPTVFASPSKGSTSPTTTGEMTISHLAPYTVPRAVYNTSTVVDQVFLARIQSFYIDPADISIPAFTRDLFRAMVAATTNASAAAGTPASSLYYLTESAAYVGNVLLVSVCQVDYVELDAGWNRFYNMSACRRDDVGPACTTTGSTSCKVKTVNYCNCSSLWQTYPPNSFVNLSTIPNYPEPPPTPAPTLVNNSGNHSSVNRTAAAEAASRRQFRSLDADSTNLVVQIQFSFLLQNAPAFRPKTQKDIIGNYTLLRKTLDTVLFGSYTDLHLAYFLLPGSGNVSNNSFFPTPPVIPVVRITSSSSFLPVMALLVFVAIGGGIVIHKLYKYIRWRMTVGRFRVAPRDSSSNNVDGGESGKEVDPNDMDDVEMVAKLGDGAWVKSGMTATTSATTFALPSVAASANAFGESSATFDPLAANANRELQKQQQGADGKKGGEKSGGDMSSEDSRSSSGKQLDESDENNSNGVVRALHKHHFFFFFRQATIEPKHRCVCTDTHCGSRRGQQRS</sequence>
<accession>A0A0S4IS92</accession>
<evidence type="ECO:0000256" key="3">
    <source>
        <dbReference type="SAM" id="SignalP"/>
    </source>
</evidence>
<name>A0A0S4IS92_BODSA</name>
<feature type="compositionally biased region" description="Low complexity" evidence="1">
    <location>
        <begin position="200"/>
        <end position="291"/>
    </location>
</feature>
<feature type="compositionally biased region" description="Basic and acidic residues" evidence="1">
    <location>
        <begin position="703"/>
        <end position="712"/>
    </location>
</feature>
<dbReference type="VEuPathDB" id="TriTrypDB:BSAL_56665"/>
<keyword evidence="2" id="KW-0472">Membrane</keyword>
<reference evidence="5" key="1">
    <citation type="submission" date="2015-09" db="EMBL/GenBank/DDBJ databases">
        <authorList>
            <consortium name="Pathogen Informatics"/>
        </authorList>
    </citation>
    <scope>NUCLEOTIDE SEQUENCE [LARGE SCALE GENOMIC DNA]</scope>
    <source>
        <strain evidence="5">Lake Konstanz</strain>
    </source>
</reference>
<keyword evidence="5" id="KW-1185">Reference proteome</keyword>
<protein>
    <submittedName>
        <fullName evidence="4">Membrane-associated protein, putative</fullName>
    </submittedName>
</protein>
<dbReference type="AlphaFoldDB" id="A0A0S4IS92"/>
<feature type="region of interest" description="Disordered" evidence="1">
    <location>
        <begin position="694"/>
        <end position="735"/>
    </location>
</feature>
<feature type="compositionally biased region" description="Low complexity" evidence="1">
    <location>
        <begin position="84"/>
        <end position="100"/>
    </location>
</feature>
<feature type="region of interest" description="Disordered" evidence="1">
    <location>
        <begin position="452"/>
        <end position="475"/>
    </location>
</feature>
<evidence type="ECO:0000313" key="4">
    <source>
        <dbReference type="EMBL" id="CUE82750.1"/>
    </source>
</evidence>
<feature type="compositionally biased region" description="Polar residues" evidence="1">
    <location>
        <begin position="133"/>
        <end position="144"/>
    </location>
</feature>